<dbReference type="Pfam" id="PF24568">
    <property type="entry name" value="CC_PcsB"/>
    <property type="match status" value="1"/>
</dbReference>
<evidence type="ECO:0000256" key="2">
    <source>
        <dbReference type="ARBA" id="ARBA00022670"/>
    </source>
</evidence>
<evidence type="ECO:0000313" key="11">
    <source>
        <dbReference type="Proteomes" id="UP000627166"/>
    </source>
</evidence>
<protein>
    <submittedName>
        <fullName evidence="10">C40 family peptidase</fullName>
    </submittedName>
</protein>
<proteinExistence type="inferred from homology"/>
<sequence length="385" mass="42930">MNKKIVAIAMAMAIVTSNVVMTAYADPLGKEISDVEIEYKSAQEKVEEIDAKIQKLDNEISNIIVEIDETNGKISKTEDEIENTKNSVKKTEDSMVEEEDLFNQRIRAMYMNGMDSYVEVILNSDGVSDLVSRVENVKEIINYDKQLMTELTNKKVGLEKQKAQLEQKKAELLSLKEQNDNRRKDLEAMKESHNKEYAEAESKKNELQAKLDSLNDEQKKIIDELNRQAEAANNAPQSNGPEVGYVPEDDIPSRGGGYDEESPAPPASATGQAIVDYAYNFLGISYVWGGNDPSGFDCSGLTQYVYAHFGIDITRTTYTQIGQGSYVPRDQLAPGDLVFFGYGSPDHVGIYVGGNQYLHAPQTGDIVKVSPLTRSDYMTARRIVY</sequence>
<dbReference type="Gene3D" id="3.90.1720.10">
    <property type="entry name" value="endopeptidase domain like (from Nostoc punctiforme)"/>
    <property type="match status" value="1"/>
</dbReference>
<dbReference type="Pfam" id="PF00877">
    <property type="entry name" value="NLPC_P60"/>
    <property type="match status" value="1"/>
</dbReference>
<evidence type="ECO:0000256" key="3">
    <source>
        <dbReference type="ARBA" id="ARBA00022729"/>
    </source>
</evidence>
<feature type="coiled-coil region" evidence="6">
    <location>
        <begin position="32"/>
        <end position="101"/>
    </location>
</feature>
<organism evidence="10 11">
    <name type="scientific">Clostridium faecium</name>
    <dbReference type="NCBI Taxonomy" id="2762223"/>
    <lineage>
        <taxon>Bacteria</taxon>
        <taxon>Bacillati</taxon>
        <taxon>Bacillota</taxon>
        <taxon>Clostridia</taxon>
        <taxon>Eubacteriales</taxon>
        <taxon>Clostridiaceae</taxon>
        <taxon>Clostridium</taxon>
    </lineage>
</organism>
<feature type="chain" id="PRO_5046187097" evidence="8">
    <location>
        <begin position="26"/>
        <end position="385"/>
    </location>
</feature>
<dbReference type="RefSeq" id="WP_191741412.1">
    <property type="nucleotide sequence ID" value="NZ_JACSQB010000141.1"/>
</dbReference>
<evidence type="ECO:0000256" key="7">
    <source>
        <dbReference type="SAM" id="MobiDB-lite"/>
    </source>
</evidence>
<feature type="region of interest" description="Disordered" evidence="7">
    <location>
        <begin position="231"/>
        <end position="268"/>
    </location>
</feature>
<dbReference type="PANTHER" id="PTHR47053">
    <property type="entry name" value="MUREIN DD-ENDOPEPTIDASE MEPH-RELATED"/>
    <property type="match status" value="1"/>
</dbReference>
<keyword evidence="3 8" id="KW-0732">Signal</keyword>
<evidence type="ECO:0000259" key="9">
    <source>
        <dbReference type="PROSITE" id="PS51935"/>
    </source>
</evidence>
<evidence type="ECO:0000256" key="4">
    <source>
        <dbReference type="ARBA" id="ARBA00022801"/>
    </source>
</evidence>
<accession>A0ABR8YW11</accession>
<feature type="signal peptide" evidence="8">
    <location>
        <begin position="1"/>
        <end position="25"/>
    </location>
</feature>
<dbReference type="Gene3D" id="6.10.250.3150">
    <property type="match status" value="1"/>
</dbReference>
<keyword evidence="5" id="KW-0788">Thiol protease</keyword>
<comment type="similarity">
    <text evidence="1">Belongs to the peptidase C40 family.</text>
</comment>
<evidence type="ECO:0000256" key="1">
    <source>
        <dbReference type="ARBA" id="ARBA00007074"/>
    </source>
</evidence>
<keyword evidence="2" id="KW-0645">Protease</keyword>
<feature type="domain" description="NlpC/P60" evidence="9">
    <location>
        <begin position="268"/>
        <end position="385"/>
    </location>
</feature>
<name>A0ABR8YW11_9CLOT</name>
<dbReference type="PROSITE" id="PS51935">
    <property type="entry name" value="NLPC_P60"/>
    <property type="match status" value="1"/>
</dbReference>
<dbReference type="SUPFAM" id="SSF54001">
    <property type="entry name" value="Cysteine proteinases"/>
    <property type="match status" value="1"/>
</dbReference>
<keyword evidence="4" id="KW-0378">Hydrolase</keyword>
<dbReference type="InterPro" id="IPR057309">
    <property type="entry name" value="PcsB_CC"/>
</dbReference>
<gene>
    <name evidence="10" type="ORF">H9637_15720</name>
</gene>
<dbReference type="PANTHER" id="PTHR47053:SF1">
    <property type="entry name" value="MUREIN DD-ENDOPEPTIDASE MEPH-RELATED"/>
    <property type="match status" value="1"/>
</dbReference>
<evidence type="ECO:0000313" key="10">
    <source>
        <dbReference type="EMBL" id="MBD8048463.1"/>
    </source>
</evidence>
<dbReference type="InterPro" id="IPR038765">
    <property type="entry name" value="Papain-like_cys_pep_sf"/>
</dbReference>
<dbReference type="EMBL" id="JACSQB010000141">
    <property type="protein sequence ID" value="MBD8048463.1"/>
    <property type="molecule type" value="Genomic_DNA"/>
</dbReference>
<evidence type="ECO:0000256" key="8">
    <source>
        <dbReference type="SAM" id="SignalP"/>
    </source>
</evidence>
<dbReference type="Proteomes" id="UP000627166">
    <property type="component" value="Unassembled WGS sequence"/>
</dbReference>
<evidence type="ECO:0000256" key="6">
    <source>
        <dbReference type="SAM" id="Coils"/>
    </source>
</evidence>
<dbReference type="InterPro" id="IPR051202">
    <property type="entry name" value="Peptidase_C40"/>
</dbReference>
<comment type="caution">
    <text evidence="10">The sequence shown here is derived from an EMBL/GenBank/DDBJ whole genome shotgun (WGS) entry which is preliminary data.</text>
</comment>
<dbReference type="InterPro" id="IPR000064">
    <property type="entry name" value="NLP_P60_dom"/>
</dbReference>
<keyword evidence="6" id="KW-0175">Coiled coil</keyword>
<reference evidence="10 11" key="1">
    <citation type="submission" date="2020-08" db="EMBL/GenBank/DDBJ databases">
        <title>A Genomic Blueprint of the Chicken Gut Microbiome.</title>
        <authorList>
            <person name="Gilroy R."/>
            <person name="Ravi A."/>
            <person name="Getino M."/>
            <person name="Pursley I."/>
            <person name="Horton D.L."/>
            <person name="Alikhan N.-F."/>
            <person name="Baker D."/>
            <person name="Gharbi K."/>
            <person name="Hall N."/>
            <person name="Watson M."/>
            <person name="Adriaenssens E.M."/>
            <person name="Foster-Nyarko E."/>
            <person name="Jarju S."/>
            <person name="Secka A."/>
            <person name="Antonio M."/>
            <person name="Oren A."/>
            <person name="Chaudhuri R."/>
            <person name="La Ragione R.M."/>
            <person name="Hildebrand F."/>
            <person name="Pallen M.J."/>
        </authorList>
    </citation>
    <scope>NUCLEOTIDE SEQUENCE [LARGE SCALE GENOMIC DNA]</scope>
    <source>
        <strain evidence="10 11">N37</strain>
    </source>
</reference>
<evidence type="ECO:0000256" key="5">
    <source>
        <dbReference type="ARBA" id="ARBA00022807"/>
    </source>
</evidence>
<keyword evidence="11" id="KW-1185">Reference proteome</keyword>